<name>A0ABQ6MIY5_9STRA</name>
<sequence>MSSSFLTLIAGACLSSPSMSSFVDLCVPAYSLAVLAILYSSYHEGAGRKGEAPREEAPRTEARPAGERAPAGLAAPAAPAAAPAAGSGATPVDVSGSYKLHSNSGYQKFLEVQGVGWALRKAADSAAASQVIEHDVEGGRVRLQVKSLVSMTLEYDIGAPAVRTQIKDKVFMDQVAYSARGELVVTKRNDKDGYTIVATRRLSPDKKTLYCEQVCNCDGGKSATAEQTFLRE</sequence>
<feature type="chain" id="PRO_5046732681" evidence="2">
    <location>
        <begin position="21"/>
        <end position="232"/>
    </location>
</feature>
<evidence type="ECO:0000313" key="3">
    <source>
        <dbReference type="EMBL" id="GMI26770.1"/>
    </source>
</evidence>
<dbReference type="EMBL" id="BRYB01002865">
    <property type="protein sequence ID" value="GMI26770.1"/>
    <property type="molecule type" value="Genomic_DNA"/>
</dbReference>
<feature type="signal peptide" evidence="2">
    <location>
        <begin position="1"/>
        <end position="20"/>
    </location>
</feature>
<protein>
    <submittedName>
        <fullName evidence="3">Uncharacterized protein</fullName>
    </submittedName>
</protein>
<feature type="region of interest" description="Disordered" evidence="1">
    <location>
        <begin position="46"/>
        <end position="73"/>
    </location>
</feature>
<proteinExistence type="predicted"/>
<organism evidence="3 4">
    <name type="scientific">Tetraparma gracilis</name>
    <dbReference type="NCBI Taxonomy" id="2962635"/>
    <lineage>
        <taxon>Eukaryota</taxon>
        <taxon>Sar</taxon>
        <taxon>Stramenopiles</taxon>
        <taxon>Ochrophyta</taxon>
        <taxon>Bolidophyceae</taxon>
        <taxon>Parmales</taxon>
        <taxon>Triparmaceae</taxon>
        <taxon>Tetraparma</taxon>
    </lineage>
</organism>
<accession>A0ABQ6MIY5</accession>
<gene>
    <name evidence="3" type="ORF">TeGR_g7856</name>
</gene>
<evidence type="ECO:0000256" key="2">
    <source>
        <dbReference type="SAM" id="SignalP"/>
    </source>
</evidence>
<dbReference type="Gene3D" id="2.40.128.20">
    <property type="match status" value="1"/>
</dbReference>
<evidence type="ECO:0000313" key="4">
    <source>
        <dbReference type="Proteomes" id="UP001165060"/>
    </source>
</evidence>
<feature type="compositionally biased region" description="Basic and acidic residues" evidence="1">
    <location>
        <begin position="46"/>
        <end position="66"/>
    </location>
</feature>
<reference evidence="3 4" key="1">
    <citation type="journal article" date="2023" name="Commun. Biol.">
        <title>Genome analysis of Parmales, the sister group of diatoms, reveals the evolutionary specialization of diatoms from phago-mixotrophs to photoautotrophs.</title>
        <authorList>
            <person name="Ban H."/>
            <person name="Sato S."/>
            <person name="Yoshikawa S."/>
            <person name="Yamada K."/>
            <person name="Nakamura Y."/>
            <person name="Ichinomiya M."/>
            <person name="Sato N."/>
            <person name="Blanc-Mathieu R."/>
            <person name="Endo H."/>
            <person name="Kuwata A."/>
            <person name="Ogata H."/>
        </authorList>
    </citation>
    <scope>NUCLEOTIDE SEQUENCE [LARGE SCALE GENOMIC DNA]</scope>
</reference>
<evidence type="ECO:0000256" key="1">
    <source>
        <dbReference type="SAM" id="MobiDB-lite"/>
    </source>
</evidence>
<dbReference type="InterPro" id="IPR012674">
    <property type="entry name" value="Calycin"/>
</dbReference>
<comment type="caution">
    <text evidence="3">The sequence shown here is derived from an EMBL/GenBank/DDBJ whole genome shotgun (WGS) entry which is preliminary data.</text>
</comment>
<keyword evidence="2" id="KW-0732">Signal</keyword>
<keyword evidence="4" id="KW-1185">Reference proteome</keyword>
<dbReference type="Proteomes" id="UP001165060">
    <property type="component" value="Unassembled WGS sequence"/>
</dbReference>
<dbReference type="SUPFAM" id="SSF50814">
    <property type="entry name" value="Lipocalins"/>
    <property type="match status" value="1"/>
</dbReference>